<proteinExistence type="predicted"/>
<dbReference type="Gene3D" id="3.60.15.10">
    <property type="entry name" value="Ribonuclease Z/Hydroxyacylglutathione hydrolase-like"/>
    <property type="match status" value="1"/>
</dbReference>
<dbReference type="EMBL" id="BTPD01000001">
    <property type="protein sequence ID" value="GMQ27866.1"/>
    <property type="molecule type" value="Genomic_DNA"/>
</dbReference>
<keyword evidence="2" id="KW-1185">Reference proteome</keyword>
<evidence type="ECO:0000313" key="2">
    <source>
        <dbReference type="Proteomes" id="UP001338309"/>
    </source>
</evidence>
<name>A0ABQ6PJ09_9BACT</name>
<gene>
    <name evidence="1" type="ORF">Aconfl_05080</name>
</gene>
<dbReference type="Proteomes" id="UP001338309">
    <property type="component" value="Unassembled WGS sequence"/>
</dbReference>
<dbReference type="SUPFAM" id="SSF56281">
    <property type="entry name" value="Metallo-hydrolase/oxidoreductase"/>
    <property type="match status" value="1"/>
</dbReference>
<dbReference type="InterPro" id="IPR036866">
    <property type="entry name" value="RibonucZ/Hydroxyglut_hydro"/>
</dbReference>
<sequence>MKNYHPAMPHGPIKEVLPDVFFVMGTMKNEFFGSMWQFSRNMTIVRENGNLPLINTVRLEEEGLMELESLGKVTHVIRIGDMHGVDDPFYVDRYGAEFWAMPGMRVQEGLKVDHELKEGASLPLKNASLFVFHTSKRPESIIRLDREGGIMIACDSLQNWVEPDEFFDETTIPTMEEIGFFKSGNLGLAWMQECQPQAEDFIRLKEIPFEHALCGHGYPFIGEATKTYHETFNRFFNI</sequence>
<protein>
    <submittedName>
        <fullName evidence="1">Uncharacterized protein</fullName>
    </submittedName>
</protein>
<reference evidence="1 2" key="1">
    <citation type="submission" date="2023-08" db="EMBL/GenBank/DDBJ databases">
        <title>Draft genome sequence of Algoriphagus confluentis.</title>
        <authorList>
            <person name="Takatani N."/>
            <person name="Hosokawa M."/>
            <person name="Sawabe T."/>
        </authorList>
    </citation>
    <scope>NUCLEOTIDE SEQUENCE [LARGE SCALE GENOMIC DNA]</scope>
    <source>
        <strain evidence="1 2">NBRC 111222</strain>
    </source>
</reference>
<comment type="caution">
    <text evidence="1">The sequence shown here is derived from an EMBL/GenBank/DDBJ whole genome shotgun (WGS) entry which is preliminary data.</text>
</comment>
<dbReference type="RefSeq" id="WP_338222664.1">
    <property type="nucleotide sequence ID" value="NZ_BTPD01000001.1"/>
</dbReference>
<organism evidence="1 2">
    <name type="scientific">Algoriphagus confluentis</name>
    <dbReference type="NCBI Taxonomy" id="1697556"/>
    <lineage>
        <taxon>Bacteria</taxon>
        <taxon>Pseudomonadati</taxon>
        <taxon>Bacteroidota</taxon>
        <taxon>Cytophagia</taxon>
        <taxon>Cytophagales</taxon>
        <taxon>Cyclobacteriaceae</taxon>
        <taxon>Algoriphagus</taxon>
    </lineage>
</organism>
<accession>A0ABQ6PJ09</accession>
<evidence type="ECO:0000313" key="1">
    <source>
        <dbReference type="EMBL" id="GMQ27866.1"/>
    </source>
</evidence>